<proteinExistence type="predicted"/>
<dbReference type="InterPro" id="IPR003819">
    <property type="entry name" value="TauD/TfdA-like"/>
</dbReference>
<dbReference type="GO" id="GO:0016706">
    <property type="term" value="F:2-oxoglutarate-dependent dioxygenase activity"/>
    <property type="evidence" value="ECO:0007669"/>
    <property type="project" value="UniProtKB-ARBA"/>
</dbReference>
<keyword evidence="1" id="KW-0560">Oxidoreductase</keyword>
<evidence type="ECO:0000259" key="3">
    <source>
        <dbReference type="Pfam" id="PF02668"/>
    </source>
</evidence>
<name>A0A4D8R5L6_AZOBR</name>
<accession>A0A4D8R5L6</accession>
<dbReference type="RefSeq" id="WP_137142347.1">
    <property type="nucleotide sequence ID" value="NZ_CP032347.1"/>
</dbReference>
<dbReference type="Gene3D" id="3.60.130.10">
    <property type="entry name" value="Clavaminate synthase-like"/>
    <property type="match status" value="1"/>
</dbReference>
<feature type="region of interest" description="Disordered" evidence="2">
    <location>
        <begin position="324"/>
        <end position="343"/>
    </location>
</feature>
<dbReference type="InterPro" id="IPR042098">
    <property type="entry name" value="TauD-like_sf"/>
</dbReference>
<dbReference type="AlphaFoldDB" id="A0A4D8R5L6"/>
<gene>
    <name evidence="4" type="ORF">D3869_24150</name>
</gene>
<dbReference type="Pfam" id="PF02668">
    <property type="entry name" value="TauD"/>
    <property type="match status" value="1"/>
</dbReference>
<dbReference type="SUPFAM" id="SSF51197">
    <property type="entry name" value="Clavaminate synthase-like"/>
    <property type="match status" value="1"/>
</dbReference>
<geneLocation type="plasmid" evidence="4">
    <name>p2</name>
</geneLocation>
<reference evidence="4 5" key="1">
    <citation type="submission" date="2018-09" db="EMBL/GenBank/DDBJ databases">
        <title>Whole genome based analysis of evolution and adaptive divergence in Indian and Brazilian strains of Azospirillum brasilense.</title>
        <authorList>
            <person name="Singh C."/>
            <person name="Tripathi A.K."/>
        </authorList>
    </citation>
    <scope>NUCLEOTIDE SEQUENCE [LARGE SCALE GENOMIC DNA]</scope>
    <source>
        <strain evidence="4 5">MTCC4039</strain>
        <plasmid evidence="4 5">p2</plasmid>
    </source>
</reference>
<evidence type="ECO:0000313" key="5">
    <source>
        <dbReference type="Proteomes" id="UP000298693"/>
    </source>
</evidence>
<evidence type="ECO:0000256" key="1">
    <source>
        <dbReference type="ARBA" id="ARBA00023002"/>
    </source>
</evidence>
<protein>
    <recommendedName>
        <fullName evidence="3">TauD/TfdA-like domain-containing protein</fullName>
    </recommendedName>
</protein>
<evidence type="ECO:0000313" key="4">
    <source>
        <dbReference type="EMBL" id="QCO18348.1"/>
    </source>
</evidence>
<dbReference type="Proteomes" id="UP000298693">
    <property type="component" value="Plasmid p2"/>
</dbReference>
<sequence>MNAFGAIMLTHVQDLGFRTGEFTAEPLPYAETARVLAVLAARHGAESDAAALVPDGREAELRGELAEAAPGLSALASAIRDRLETSHSGVLIRHAHLDRHDLDTRRRLLYALAVGMGAPTATDRIDRKVVWDIKLRPELVRSGGASTFSEHADEADFHTDTQYFPTPERYMLLYFAKAAACGGGRSSLRDARCVRAALAGSEEGRWALDLLSRTALPFRIPATFTRTGSRDAVEVTFATVFGDRPLIRFRTDTLRRGLAARPEHDTPDVRRALAILQAELDNPARRLETFLESDSLLAMNNHEALHGRGAFADPERHALRIRIDDGAPQDGAPPQSLAQDQAR</sequence>
<feature type="domain" description="TauD/TfdA-like" evidence="3">
    <location>
        <begin position="65"/>
        <end position="321"/>
    </location>
</feature>
<keyword evidence="4" id="KW-0614">Plasmid</keyword>
<dbReference type="EMBL" id="CP032347">
    <property type="protein sequence ID" value="QCO18348.1"/>
    <property type="molecule type" value="Genomic_DNA"/>
</dbReference>
<evidence type="ECO:0000256" key="2">
    <source>
        <dbReference type="SAM" id="MobiDB-lite"/>
    </source>
</evidence>
<organism evidence="4 5">
    <name type="scientific">Azospirillum brasilense</name>
    <dbReference type="NCBI Taxonomy" id="192"/>
    <lineage>
        <taxon>Bacteria</taxon>
        <taxon>Pseudomonadati</taxon>
        <taxon>Pseudomonadota</taxon>
        <taxon>Alphaproteobacteria</taxon>
        <taxon>Rhodospirillales</taxon>
        <taxon>Azospirillaceae</taxon>
        <taxon>Azospirillum</taxon>
    </lineage>
</organism>